<dbReference type="RefSeq" id="WP_305471571.1">
    <property type="nucleotide sequence ID" value="NZ_JAUYVT010000004.1"/>
</dbReference>
<protein>
    <submittedName>
        <fullName evidence="1">Uncharacterized protein</fullName>
    </submittedName>
</protein>
<organism evidence="1 2">
    <name type="scientific">Pseudoalteromonas marina</name>
    <dbReference type="NCBI Taxonomy" id="267375"/>
    <lineage>
        <taxon>Bacteria</taxon>
        <taxon>Pseudomonadati</taxon>
        <taxon>Pseudomonadota</taxon>
        <taxon>Gammaproteobacteria</taxon>
        <taxon>Alteromonadales</taxon>
        <taxon>Pseudoalteromonadaceae</taxon>
        <taxon>Pseudoalteromonas</taxon>
    </lineage>
</organism>
<gene>
    <name evidence="1" type="ORF">Q8W34_06570</name>
</gene>
<name>A0ABT9FCC7_9GAMM</name>
<reference evidence="1" key="1">
    <citation type="submission" date="2023-07" db="EMBL/GenBank/DDBJ databases">
        <title>Genome content predicts the carbon catabolic preferences of heterotrophic bacteria.</title>
        <authorList>
            <person name="Gralka M."/>
        </authorList>
    </citation>
    <scope>NUCLEOTIDE SEQUENCE</scope>
    <source>
        <strain evidence="1">4G09</strain>
    </source>
</reference>
<evidence type="ECO:0000313" key="1">
    <source>
        <dbReference type="EMBL" id="MDP2564290.1"/>
    </source>
</evidence>
<dbReference type="Proteomes" id="UP001177212">
    <property type="component" value="Unassembled WGS sequence"/>
</dbReference>
<comment type="caution">
    <text evidence="1">The sequence shown here is derived from an EMBL/GenBank/DDBJ whole genome shotgun (WGS) entry which is preliminary data.</text>
</comment>
<proteinExistence type="predicted"/>
<keyword evidence="2" id="KW-1185">Reference proteome</keyword>
<evidence type="ECO:0000313" key="2">
    <source>
        <dbReference type="Proteomes" id="UP001177212"/>
    </source>
</evidence>
<accession>A0ABT9FCC7</accession>
<dbReference type="EMBL" id="JAUYVT010000004">
    <property type="protein sequence ID" value="MDP2564290.1"/>
    <property type="molecule type" value="Genomic_DNA"/>
</dbReference>
<sequence>MVSFYCHRTEEDALHYPREELFTLSKDVWASKDQQAFIDSHSYLYYEFGYYVSD</sequence>